<proteinExistence type="predicted"/>
<name>A0A6A4RAD0_9RHOB</name>
<dbReference type="EMBL" id="WSFO01000006">
    <property type="protein sequence ID" value="KAE9629770.1"/>
    <property type="molecule type" value="Genomic_DNA"/>
</dbReference>
<reference evidence="1 2" key="1">
    <citation type="submission" date="2019-12" db="EMBL/GenBank/DDBJ databases">
        <authorList>
            <person name="Zhang Y.-J."/>
        </authorList>
    </citation>
    <scope>NUCLEOTIDE SEQUENCE [LARGE SCALE GENOMIC DNA]</scope>
    <source>
        <strain evidence="1 2">H18S-6</strain>
    </source>
</reference>
<protein>
    <submittedName>
        <fullName evidence="1">Uncharacterized protein</fullName>
    </submittedName>
</protein>
<accession>A0A6A4RAD0</accession>
<sequence length="68" mass="7447">MEDQVSAFGKEFLAGFVRTFATPALTLRVINICRYMTTTYRGIGVPHATDEIEGLSGMYLGLGVSPFK</sequence>
<organism evidence="1 2">
    <name type="scientific">Parasedimentitalea maritima</name>
    <dbReference type="NCBI Taxonomy" id="2578117"/>
    <lineage>
        <taxon>Bacteria</taxon>
        <taxon>Pseudomonadati</taxon>
        <taxon>Pseudomonadota</taxon>
        <taxon>Alphaproteobacteria</taxon>
        <taxon>Rhodobacterales</taxon>
        <taxon>Paracoccaceae</taxon>
        <taxon>Parasedimentitalea</taxon>
    </lineage>
</organism>
<dbReference type="AlphaFoldDB" id="A0A6A4RAD0"/>
<evidence type="ECO:0000313" key="2">
    <source>
        <dbReference type="Proteomes" id="UP000441586"/>
    </source>
</evidence>
<gene>
    <name evidence="1" type="ORF">GP644_12240</name>
</gene>
<dbReference type="Proteomes" id="UP000441586">
    <property type="component" value="Unassembled WGS sequence"/>
</dbReference>
<comment type="caution">
    <text evidence="1">The sequence shown here is derived from an EMBL/GenBank/DDBJ whole genome shotgun (WGS) entry which is preliminary data.</text>
</comment>
<evidence type="ECO:0000313" key="1">
    <source>
        <dbReference type="EMBL" id="KAE9629770.1"/>
    </source>
</evidence>